<evidence type="ECO:0000313" key="1">
    <source>
        <dbReference type="EMBL" id="MFB9903860.1"/>
    </source>
</evidence>
<dbReference type="Gene3D" id="1.50.10.20">
    <property type="match status" value="1"/>
</dbReference>
<dbReference type="Pfam" id="PF05147">
    <property type="entry name" value="LANC_like"/>
    <property type="match status" value="1"/>
</dbReference>
<sequence>MTVAHPALAAEALRGAALLASRLADPDVVEAAVAESEQSSRYPFGWGGPSLFAGHAGSALVFQNAHRAQPERAEHWRALAHQQLVLAAQTSFDVPLDNPGLAAGTAGLAFAFADSATEEPRYGATLAKLNAQLAEQVTGTVTWRAEDGVKDNDYDAVQGASGTLGYLSLFGTDLAPDVQSAVDVLVNDLIWLCAPQERRWFIPPRHYPIEDYNEPYPHGYVNLGLAHGIPGPLAALSFAWRAGHRHEGLIETVRHLTDYLVGVPCEDEWGRNWPGGIPLTEDGAENRGRLGRARTAWCYGAPGIACALLNASIALQDNEVREIAVDAFEAVLRRFTAAGRMDGATLCHGAAGLLAIAAAFDRQTDSAEIRDGIAALTEHVLSHCDEHLLLGVQDYEEAGVLLDNPGLLTGSAGVALALWSAAGAGDARWERALLIG</sequence>
<proteinExistence type="predicted"/>
<protein>
    <submittedName>
        <fullName evidence="1">Lanthionine synthetase C family protein</fullName>
    </submittedName>
</protein>
<comment type="caution">
    <text evidence="1">The sequence shown here is derived from an EMBL/GenBank/DDBJ whole genome shotgun (WGS) entry which is preliminary data.</text>
</comment>
<reference evidence="1 2" key="1">
    <citation type="submission" date="2024-09" db="EMBL/GenBank/DDBJ databases">
        <authorList>
            <person name="Sun Q."/>
            <person name="Mori K."/>
        </authorList>
    </citation>
    <scope>NUCLEOTIDE SEQUENCE [LARGE SCALE GENOMIC DNA]</scope>
    <source>
        <strain evidence="1 2">TBRC 7907</strain>
    </source>
</reference>
<gene>
    <name evidence="1" type="ORF">ACFFQA_07910</name>
</gene>
<dbReference type="EMBL" id="JBHLZU010000006">
    <property type="protein sequence ID" value="MFB9903860.1"/>
    <property type="molecule type" value="Genomic_DNA"/>
</dbReference>
<dbReference type="SUPFAM" id="SSF158745">
    <property type="entry name" value="LanC-like"/>
    <property type="match status" value="1"/>
</dbReference>
<dbReference type="Proteomes" id="UP001589693">
    <property type="component" value="Unassembled WGS sequence"/>
</dbReference>
<dbReference type="RefSeq" id="WP_377851017.1">
    <property type="nucleotide sequence ID" value="NZ_JBHLZU010000006.1"/>
</dbReference>
<name>A0ABV5ZSL0_9PSEU</name>
<dbReference type="PRINTS" id="PR01950">
    <property type="entry name" value="LANCSUPER"/>
</dbReference>
<dbReference type="SMART" id="SM01260">
    <property type="entry name" value="LANC_like"/>
    <property type="match status" value="1"/>
</dbReference>
<organism evidence="1 2">
    <name type="scientific">Allokutzneria oryzae</name>
    <dbReference type="NCBI Taxonomy" id="1378989"/>
    <lineage>
        <taxon>Bacteria</taxon>
        <taxon>Bacillati</taxon>
        <taxon>Actinomycetota</taxon>
        <taxon>Actinomycetes</taxon>
        <taxon>Pseudonocardiales</taxon>
        <taxon>Pseudonocardiaceae</taxon>
        <taxon>Allokutzneria</taxon>
    </lineage>
</organism>
<accession>A0ABV5ZSL0</accession>
<evidence type="ECO:0000313" key="2">
    <source>
        <dbReference type="Proteomes" id="UP001589693"/>
    </source>
</evidence>
<dbReference type="CDD" id="cd04793">
    <property type="entry name" value="LanC"/>
    <property type="match status" value="1"/>
</dbReference>
<keyword evidence="2" id="KW-1185">Reference proteome</keyword>
<dbReference type="InterPro" id="IPR033889">
    <property type="entry name" value="LanC"/>
</dbReference>
<dbReference type="InterPro" id="IPR007822">
    <property type="entry name" value="LANC-like"/>
</dbReference>
<dbReference type="PRINTS" id="PR01955">
    <property type="entry name" value="LANCFRANKIA"/>
</dbReference>